<sequence>MRVIGEHERDALAAEGYLGVADLFDQDEIAEVAGHLDGLFDRFGDLPPASVLDLGASDGEFGSQVPEILYPSVLSPGLRRTAVFQRAKALARQVLGAGTWFRFDHSIRKPPGCGFETVWHQDRVHKRSGLPEQRLNIWIPTGPVTASDGCMRYVPRSHLNGVLPHEPVPGRRGALRTVGATDADAVDVPLPVGGAALHLFETVHSAHPNQGKSTRTAWILQFTHPRTVLPTATLLHRAVYFGQTRTWRGKAVAR</sequence>
<evidence type="ECO:0000313" key="2">
    <source>
        <dbReference type="Proteomes" id="UP000199051"/>
    </source>
</evidence>
<dbReference type="PANTHER" id="PTHR20883:SF46">
    <property type="entry name" value="PHYTANOYL-COA HYDROXYLASE"/>
    <property type="match status" value="1"/>
</dbReference>
<protein>
    <submittedName>
        <fullName evidence="1">Phytanoyl-CoA dioxygenase (PhyH)</fullName>
    </submittedName>
</protein>
<evidence type="ECO:0000313" key="1">
    <source>
        <dbReference type="EMBL" id="SER62684.1"/>
    </source>
</evidence>
<dbReference type="RefSeq" id="WP_092776927.1">
    <property type="nucleotide sequence ID" value="NZ_FOGI01000004.1"/>
</dbReference>
<dbReference type="Proteomes" id="UP000199051">
    <property type="component" value="Unassembled WGS sequence"/>
</dbReference>
<dbReference type="SUPFAM" id="SSF51197">
    <property type="entry name" value="Clavaminate synthase-like"/>
    <property type="match status" value="1"/>
</dbReference>
<keyword evidence="1" id="KW-0560">Oxidoreductase</keyword>
<dbReference type="GO" id="GO:0016706">
    <property type="term" value="F:2-oxoglutarate-dependent dioxygenase activity"/>
    <property type="evidence" value="ECO:0007669"/>
    <property type="project" value="UniProtKB-ARBA"/>
</dbReference>
<dbReference type="Gene3D" id="2.60.120.620">
    <property type="entry name" value="q2cbj1_9rhob like domain"/>
    <property type="match status" value="1"/>
</dbReference>
<reference evidence="2" key="1">
    <citation type="submission" date="2016-10" db="EMBL/GenBank/DDBJ databases">
        <authorList>
            <person name="Varghese N."/>
            <person name="Submissions S."/>
        </authorList>
    </citation>
    <scope>NUCLEOTIDE SEQUENCE [LARGE SCALE GENOMIC DNA]</scope>
    <source>
        <strain evidence="2">DSM 44260</strain>
    </source>
</reference>
<dbReference type="AlphaFoldDB" id="A0A1H9QQG2"/>
<organism evidence="1 2">
    <name type="scientific">Actinokineospora terrae</name>
    <dbReference type="NCBI Taxonomy" id="155974"/>
    <lineage>
        <taxon>Bacteria</taxon>
        <taxon>Bacillati</taxon>
        <taxon>Actinomycetota</taxon>
        <taxon>Actinomycetes</taxon>
        <taxon>Pseudonocardiales</taxon>
        <taxon>Pseudonocardiaceae</taxon>
        <taxon>Actinokineospora</taxon>
    </lineage>
</organism>
<keyword evidence="2" id="KW-1185">Reference proteome</keyword>
<gene>
    <name evidence="1" type="ORF">SAMN04487818_104392</name>
</gene>
<proteinExistence type="predicted"/>
<name>A0A1H9QQG2_9PSEU</name>
<keyword evidence="1" id="KW-0223">Dioxygenase</keyword>
<dbReference type="EMBL" id="FOGI01000004">
    <property type="protein sequence ID" value="SER62684.1"/>
    <property type="molecule type" value="Genomic_DNA"/>
</dbReference>
<accession>A0A1H9QQG2</accession>
<dbReference type="InterPro" id="IPR008775">
    <property type="entry name" value="Phytyl_CoA_dOase-like"/>
</dbReference>
<dbReference type="PANTHER" id="PTHR20883">
    <property type="entry name" value="PHYTANOYL-COA DIOXYGENASE DOMAIN CONTAINING 1"/>
    <property type="match status" value="1"/>
</dbReference>
<dbReference type="STRING" id="155974.SAMN04487818_104392"/>
<dbReference type="Pfam" id="PF05721">
    <property type="entry name" value="PhyH"/>
    <property type="match status" value="1"/>
</dbReference>
<dbReference type="GO" id="GO:0005506">
    <property type="term" value="F:iron ion binding"/>
    <property type="evidence" value="ECO:0007669"/>
    <property type="project" value="UniProtKB-ARBA"/>
</dbReference>